<dbReference type="GO" id="GO:0008168">
    <property type="term" value="F:methyltransferase activity"/>
    <property type="evidence" value="ECO:0007669"/>
    <property type="project" value="UniProtKB-KW"/>
</dbReference>
<name>A0ABW2DM52_9BACT</name>
<dbReference type="RefSeq" id="WP_082882944.1">
    <property type="nucleotide sequence ID" value="NZ_JBHSYQ010000003.1"/>
</dbReference>
<feature type="domain" description="Methyltransferase type 11" evidence="1">
    <location>
        <begin position="120"/>
        <end position="169"/>
    </location>
</feature>
<evidence type="ECO:0000313" key="2">
    <source>
        <dbReference type="EMBL" id="MFC6997632.1"/>
    </source>
</evidence>
<sequence length="255" mass="29760">MPFPLLKKFLPASTRLSLRMLYWRVRGVVYAGNKVYCPLCETSFSTFLPFGVPERQQAMCPKCNTVERHRLLWLYLKHELHIETKPYKVLHMAPEPVLQDRLKQLPNLHYLSADLTAANAMQKVDLQQLPFSNASFDLILCSHVLGHVPDDLQAMRELSRVLTLKGLLLLQDHVYPNLAVTEEFPDSLTAQERYKLYGQPDRQRNYGQDFVERLEQQELQVKVVEYTPFTSEEECYKLGLAYRERLYLCSPKPRS</sequence>
<comment type="caution">
    <text evidence="2">The sequence shown here is derived from an EMBL/GenBank/DDBJ whole genome shotgun (WGS) entry which is preliminary data.</text>
</comment>
<dbReference type="InterPro" id="IPR029063">
    <property type="entry name" value="SAM-dependent_MTases_sf"/>
</dbReference>
<dbReference type="EC" id="2.1.1.-" evidence="2"/>
<reference evidence="3" key="1">
    <citation type="journal article" date="2019" name="Int. J. Syst. Evol. Microbiol.">
        <title>The Global Catalogue of Microorganisms (GCM) 10K type strain sequencing project: providing services to taxonomists for standard genome sequencing and annotation.</title>
        <authorList>
            <consortium name="The Broad Institute Genomics Platform"/>
            <consortium name="The Broad Institute Genome Sequencing Center for Infectious Disease"/>
            <person name="Wu L."/>
            <person name="Ma J."/>
        </authorList>
    </citation>
    <scope>NUCLEOTIDE SEQUENCE [LARGE SCALE GENOMIC DNA]</scope>
    <source>
        <strain evidence="3">CGMCC 4.7393</strain>
    </source>
</reference>
<proteinExistence type="predicted"/>
<dbReference type="InterPro" id="IPR013216">
    <property type="entry name" value="Methyltransf_11"/>
</dbReference>
<dbReference type="SUPFAM" id="SSF53335">
    <property type="entry name" value="S-adenosyl-L-methionine-dependent methyltransferases"/>
    <property type="match status" value="1"/>
</dbReference>
<dbReference type="GO" id="GO:0032259">
    <property type="term" value="P:methylation"/>
    <property type="evidence" value="ECO:0007669"/>
    <property type="project" value="UniProtKB-KW"/>
</dbReference>
<dbReference type="Gene3D" id="3.40.50.150">
    <property type="entry name" value="Vaccinia Virus protein VP39"/>
    <property type="match status" value="1"/>
</dbReference>
<protein>
    <submittedName>
        <fullName evidence="2">Class I SAM-dependent methyltransferase</fullName>
        <ecNumber evidence="2">2.1.1.-</ecNumber>
    </submittedName>
</protein>
<evidence type="ECO:0000313" key="3">
    <source>
        <dbReference type="Proteomes" id="UP001596405"/>
    </source>
</evidence>
<accession>A0ABW2DM52</accession>
<keyword evidence="3" id="KW-1185">Reference proteome</keyword>
<keyword evidence="2" id="KW-0489">Methyltransferase</keyword>
<evidence type="ECO:0000259" key="1">
    <source>
        <dbReference type="Pfam" id="PF08241"/>
    </source>
</evidence>
<gene>
    <name evidence="2" type="ORF">ACFQHR_08345</name>
</gene>
<dbReference type="Pfam" id="PF08241">
    <property type="entry name" value="Methyltransf_11"/>
    <property type="match status" value="1"/>
</dbReference>
<keyword evidence="2" id="KW-0808">Transferase</keyword>
<dbReference type="EMBL" id="JBHSYQ010000003">
    <property type="protein sequence ID" value="MFC6997632.1"/>
    <property type="molecule type" value="Genomic_DNA"/>
</dbReference>
<dbReference type="Proteomes" id="UP001596405">
    <property type="component" value="Unassembled WGS sequence"/>
</dbReference>
<organism evidence="2 3">
    <name type="scientific">Rufibacter roseus</name>
    <dbReference type="NCBI Taxonomy" id="1567108"/>
    <lineage>
        <taxon>Bacteria</taxon>
        <taxon>Pseudomonadati</taxon>
        <taxon>Bacteroidota</taxon>
        <taxon>Cytophagia</taxon>
        <taxon>Cytophagales</taxon>
        <taxon>Hymenobacteraceae</taxon>
        <taxon>Rufibacter</taxon>
    </lineage>
</organism>